<proteinExistence type="predicted"/>
<evidence type="ECO:0000313" key="2">
    <source>
        <dbReference type="Proteomes" id="UP000282321"/>
    </source>
</evidence>
<dbReference type="Pfam" id="PF14385">
    <property type="entry name" value="DUF4416"/>
    <property type="match status" value="1"/>
</dbReference>
<dbReference type="EMBL" id="QNBC01000020">
    <property type="protein sequence ID" value="RKX67392.1"/>
    <property type="molecule type" value="Genomic_DNA"/>
</dbReference>
<gene>
    <name evidence="1" type="ORF">DRP44_02385</name>
</gene>
<evidence type="ECO:0000313" key="1">
    <source>
        <dbReference type="EMBL" id="RKX67392.1"/>
    </source>
</evidence>
<reference evidence="1 2" key="1">
    <citation type="submission" date="2018-06" db="EMBL/GenBank/DDBJ databases">
        <title>Extensive metabolic versatility and redundancy in microbially diverse, dynamic hydrothermal sediments.</title>
        <authorList>
            <person name="Dombrowski N."/>
            <person name="Teske A."/>
            <person name="Baker B.J."/>
        </authorList>
    </citation>
    <scope>NUCLEOTIDE SEQUENCE [LARGE SCALE GENOMIC DNA]</scope>
    <source>
        <strain evidence="1">B35_G9</strain>
    </source>
</reference>
<name>A0A660S9R8_UNCT6</name>
<comment type="caution">
    <text evidence="1">The sequence shown here is derived from an EMBL/GenBank/DDBJ whole genome shotgun (WGS) entry which is preliminary data.</text>
</comment>
<sequence length="165" mass="19242">MKKPQAALIIGVLLAKANWPEIESILTGKFGKIALKTEPIDFIFTNYYNDEMGDDIKRFWIAFEKKIFEDELADIKNYTIFLETKYGRSGKRTINLDPGYLNLSRLILASTKDFSHRIYLKDGIYGEVTLIYKNKGFTSLPWTYPDYKIPLLQEFLKKIRKSILL</sequence>
<protein>
    <submittedName>
        <fullName evidence="1">DUF4416 domain-containing protein</fullName>
    </submittedName>
</protein>
<organism evidence="1 2">
    <name type="scientific">candidate division TA06 bacterium</name>
    <dbReference type="NCBI Taxonomy" id="2250710"/>
    <lineage>
        <taxon>Bacteria</taxon>
        <taxon>Bacteria division TA06</taxon>
    </lineage>
</organism>
<accession>A0A660S9R8</accession>
<dbReference type="Proteomes" id="UP000282321">
    <property type="component" value="Unassembled WGS sequence"/>
</dbReference>
<dbReference type="AlphaFoldDB" id="A0A660S9R8"/>
<dbReference type="InterPro" id="IPR025529">
    <property type="entry name" value="DUF4416"/>
</dbReference>